<reference evidence="2 3" key="1">
    <citation type="submission" date="2020-02" db="EMBL/GenBank/DDBJ databases">
        <title>Comparative genomics of the hypocrealean fungal genus Beauvera.</title>
        <authorList>
            <person name="Showalter D.N."/>
            <person name="Bushley K.E."/>
            <person name="Rehner S.A."/>
        </authorList>
    </citation>
    <scope>NUCLEOTIDE SEQUENCE [LARGE SCALE GENOMIC DNA]</scope>
    <source>
        <strain evidence="2 3">ARSEF4384</strain>
    </source>
</reference>
<accession>A0AAW0REN8</accession>
<dbReference type="AlphaFoldDB" id="A0AAW0REN8"/>
<comment type="caution">
    <text evidence="2">The sequence shown here is derived from an EMBL/GenBank/DDBJ whole genome shotgun (WGS) entry which is preliminary data.</text>
</comment>
<organism evidence="2 3">
    <name type="scientific">Beauveria asiatica</name>
    <dbReference type="NCBI Taxonomy" id="1069075"/>
    <lineage>
        <taxon>Eukaryota</taxon>
        <taxon>Fungi</taxon>
        <taxon>Dikarya</taxon>
        <taxon>Ascomycota</taxon>
        <taxon>Pezizomycotina</taxon>
        <taxon>Sordariomycetes</taxon>
        <taxon>Hypocreomycetidae</taxon>
        <taxon>Hypocreales</taxon>
        <taxon>Cordycipitaceae</taxon>
        <taxon>Beauveria</taxon>
    </lineage>
</organism>
<evidence type="ECO:0000313" key="2">
    <source>
        <dbReference type="EMBL" id="KAK8140603.1"/>
    </source>
</evidence>
<feature type="compositionally biased region" description="Acidic residues" evidence="1">
    <location>
        <begin position="67"/>
        <end position="76"/>
    </location>
</feature>
<name>A0AAW0REN8_9HYPO</name>
<feature type="non-terminal residue" evidence="2">
    <location>
        <position position="100"/>
    </location>
</feature>
<sequence length="100" mass="10412">MGTAEDSATEVGSIGSRHKATLNTTPASASLHNVSDKKQPTAAETTEQISVDDEKAAANDHVSPATPDDDDNDDGVEYPVAWKLGLITIALCLSVFCVAL</sequence>
<gene>
    <name evidence="2" type="ORF">G3M48_003423</name>
</gene>
<evidence type="ECO:0000313" key="3">
    <source>
        <dbReference type="Proteomes" id="UP001397290"/>
    </source>
</evidence>
<feature type="compositionally biased region" description="Polar residues" evidence="1">
    <location>
        <begin position="21"/>
        <end position="33"/>
    </location>
</feature>
<dbReference type="Proteomes" id="UP001397290">
    <property type="component" value="Unassembled WGS sequence"/>
</dbReference>
<keyword evidence="3" id="KW-1185">Reference proteome</keyword>
<feature type="region of interest" description="Disordered" evidence="1">
    <location>
        <begin position="1"/>
        <end position="76"/>
    </location>
</feature>
<dbReference type="EMBL" id="JAAHCF010002242">
    <property type="protein sequence ID" value="KAK8140603.1"/>
    <property type="molecule type" value="Genomic_DNA"/>
</dbReference>
<proteinExistence type="predicted"/>
<evidence type="ECO:0000256" key="1">
    <source>
        <dbReference type="SAM" id="MobiDB-lite"/>
    </source>
</evidence>
<protein>
    <submittedName>
        <fullName evidence="2">Uncharacterized protein</fullName>
    </submittedName>
</protein>